<protein>
    <recommendedName>
        <fullName evidence="6">Transcription factor domain-containing protein</fullName>
    </recommendedName>
</protein>
<evidence type="ECO:0008006" key="6">
    <source>
        <dbReference type="Google" id="ProtNLM"/>
    </source>
</evidence>
<reference evidence="4 5" key="1">
    <citation type="submission" date="2017-06" db="EMBL/GenBank/DDBJ databases">
        <title>Comparative genomic analysis of Ambrosia Fusariam Clade fungi.</title>
        <authorList>
            <person name="Stajich J.E."/>
            <person name="Carrillo J."/>
            <person name="Kijimoto T."/>
            <person name="Eskalen A."/>
            <person name="O'Donnell K."/>
            <person name="Kasson M."/>
        </authorList>
    </citation>
    <scope>NUCLEOTIDE SEQUENCE [LARGE SCALE GENOMIC DNA]</scope>
    <source>
        <strain evidence="4">UCR3666</strain>
    </source>
</reference>
<dbReference type="PANTHER" id="PTHR31001">
    <property type="entry name" value="UNCHARACTERIZED TRANSCRIPTIONAL REGULATORY PROTEIN"/>
    <property type="match status" value="1"/>
</dbReference>
<evidence type="ECO:0000313" key="5">
    <source>
        <dbReference type="Proteomes" id="UP000277212"/>
    </source>
</evidence>
<dbReference type="Proteomes" id="UP000277212">
    <property type="component" value="Unassembled WGS sequence"/>
</dbReference>
<dbReference type="Pfam" id="PF11927">
    <property type="entry name" value="HODM_asu-like"/>
    <property type="match status" value="1"/>
</dbReference>
<comment type="caution">
    <text evidence="4">The sequence shown here is derived from an EMBL/GenBank/DDBJ whole genome shotgun (WGS) entry which is preliminary data.</text>
</comment>
<keyword evidence="2" id="KW-0539">Nucleus</keyword>
<dbReference type="PANTHER" id="PTHR31001:SF88">
    <property type="entry name" value="TRANSCRIPTION FACTOR PDR3"/>
    <property type="match status" value="1"/>
</dbReference>
<proteinExistence type="predicted"/>
<dbReference type="STRING" id="2010991.A0A3M2S2P1"/>
<dbReference type="GO" id="GO:0005634">
    <property type="term" value="C:nucleus"/>
    <property type="evidence" value="ECO:0007669"/>
    <property type="project" value="UniProtKB-SubCell"/>
</dbReference>
<name>A0A3M2S2P1_9HYPO</name>
<organism evidence="4 5">
    <name type="scientific">Fusarium kuroshium</name>
    <dbReference type="NCBI Taxonomy" id="2010991"/>
    <lineage>
        <taxon>Eukaryota</taxon>
        <taxon>Fungi</taxon>
        <taxon>Dikarya</taxon>
        <taxon>Ascomycota</taxon>
        <taxon>Pezizomycotina</taxon>
        <taxon>Sordariomycetes</taxon>
        <taxon>Hypocreomycetidae</taxon>
        <taxon>Hypocreales</taxon>
        <taxon>Nectriaceae</taxon>
        <taxon>Fusarium</taxon>
        <taxon>Fusarium solani species complex</taxon>
    </lineage>
</organism>
<feature type="compositionally biased region" description="Polar residues" evidence="3">
    <location>
        <begin position="184"/>
        <end position="204"/>
    </location>
</feature>
<accession>A0A3M2S2P1</accession>
<gene>
    <name evidence="4" type="ORF">CDV36_008551</name>
</gene>
<sequence>MERFFRKLQVGKSVKRMNWVVQTHGDLINTSGNHIKEGDEFVADEEIDCSKAHLRIELQTLTRLPQTRFVLFSFKTYLYPLKDVKEEGSGPALADAIEGLKTGNAPGMFKYKSAAWLTTRYLHIWNPQIANPIPNFTSESILLRAENSTLSLILERLERIEQRPSAAQVASSPSSAGEACDATGQPQNEATEHLTTQSPDFGSHAYTTRTCDNEIFVSESPGEPHEAERTPWSGSFVLDGQNLGQDDTWKHMGVTSVLDAAIKQVETRRKAGARSTHRIATEGVSIQPELARTWMQNYFAHMSAELFLTLVDRRLLEMMPDLVTMRHVHLDACMLLIYYAILWQGCFLPGKRCFIGPDRKYARQLYLCCLRIIPSWQRESAGTVTDLVAAMYMMRTAAESFDFETALEMHNLACEYAEGLQMHNLDRDSSLSPDKPPSTDDDRKGMWELIQMDLFYRLIHDKPPAFSSSIQNWRVNLPWLSIDSPPDADAPVPTMTFILRSRLALILASFFQAVDEAKDGPMTPGLVESLCQQIEDVFEDWKLHEWIQSLKDDHVYTWILVDLALAGYTSILFMLRKAMAIDTNTLPFATSNAQMRIATNASRRILGLVYHMLHEVNQPGLETLSLVLGTFRAHVAYAFIADSITELDSERAVADFDLLERVAKCVEMVVKEERDFTPLARALVHVNACVKKRVVDGESPH</sequence>
<dbReference type="InterPro" id="IPR021848">
    <property type="entry name" value="HODM_asu-like"/>
</dbReference>
<evidence type="ECO:0000313" key="4">
    <source>
        <dbReference type="EMBL" id="RMJ11806.1"/>
    </source>
</evidence>
<dbReference type="OrthoDB" id="39175at2759"/>
<feature type="region of interest" description="Disordered" evidence="3">
    <location>
        <begin position="164"/>
        <end position="204"/>
    </location>
</feature>
<dbReference type="AlphaFoldDB" id="A0A3M2S2P1"/>
<evidence type="ECO:0000256" key="2">
    <source>
        <dbReference type="ARBA" id="ARBA00023242"/>
    </source>
</evidence>
<evidence type="ECO:0000256" key="3">
    <source>
        <dbReference type="SAM" id="MobiDB-lite"/>
    </source>
</evidence>
<feature type="compositionally biased region" description="Low complexity" evidence="3">
    <location>
        <begin position="164"/>
        <end position="176"/>
    </location>
</feature>
<dbReference type="EMBL" id="NKUJ01000155">
    <property type="protein sequence ID" value="RMJ11806.1"/>
    <property type="molecule type" value="Genomic_DNA"/>
</dbReference>
<comment type="subcellular location">
    <subcellularLocation>
        <location evidence="1">Nucleus</location>
    </subcellularLocation>
</comment>
<dbReference type="CDD" id="cd12148">
    <property type="entry name" value="fungal_TF_MHR"/>
    <property type="match status" value="1"/>
</dbReference>
<keyword evidence="5" id="KW-1185">Reference proteome</keyword>
<dbReference type="InterPro" id="IPR050613">
    <property type="entry name" value="Sec_Metabolite_Reg"/>
</dbReference>
<evidence type="ECO:0000256" key="1">
    <source>
        <dbReference type="ARBA" id="ARBA00004123"/>
    </source>
</evidence>